<comment type="caution">
    <text evidence="1">The sequence shown here is derived from an EMBL/GenBank/DDBJ whole genome shotgun (WGS) entry which is preliminary data.</text>
</comment>
<dbReference type="Proteomes" id="UP000177614">
    <property type="component" value="Unassembled WGS sequence"/>
</dbReference>
<evidence type="ECO:0000313" key="2">
    <source>
        <dbReference type="Proteomes" id="UP000177614"/>
    </source>
</evidence>
<gene>
    <name evidence="1" type="ORF">A2V81_00690</name>
</gene>
<dbReference type="STRING" id="1817814.A2V81_00690"/>
<reference evidence="1 2" key="1">
    <citation type="journal article" date="2016" name="Nat. Commun.">
        <title>Thousands of microbial genomes shed light on interconnected biogeochemical processes in an aquifer system.</title>
        <authorList>
            <person name="Anantharaman K."/>
            <person name="Brown C.T."/>
            <person name="Hug L.A."/>
            <person name="Sharon I."/>
            <person name="Castelle C.J."/>
            <person name="Probst A.J."/>
            <person name="Thomas B.C."/>
            <person name="Singh A."/>
            <person name="Wilkins M.J."/>
            <person name="Karaoz U."/>
            <person name="Brodie E.L."/>
            <person name="Williams K.H."/>
            <person name="Hubbard S.S."/>
            <person name="Banfield J.F."/>
        </authorList>
    </citation>
    <scope>NUCLEOTIDE SEQUENCE [LARGE SCALE GENOMIC DNA]</scope>
</reference>
<dbReference type="AlphaFoldDB" id="A0A1F4XL57"/>
<accession>A0A1F4XL57</accession>
<evidence type="ECO:0008006" key="3">
    <source>
        <dbReference type="Google" id="ProtNLM"/>
    </source>
</evidence>
<proteinExistence type="predicted"/>
<sequence length="176" mass="20582">FSLTVHSDFSTIINLLFTSKVQNWVRLYTQLLKFREICTVQRPNFFLLHQHFSFIQAQKALKLVQPIVADCQKLFKDTQKSLPLSPEQEETTKLRAANYIKELEQIGCVLQDPARGIVDFITVYEGREVSLCWRIGEPTILHWHEVDAGFKQRQPITPDFLRENIMSLYQTQKISL</sequence>
<dbReference type="EMBL" id="MEWR01000007">
    <property type="protein sequence ID" value="OGC82417.1"/>
    <property type="molecule type" value="Genomic_DNA"/>
</dbReference>
<dbReference type="Pfam" id="PF09969">
    <property type="entry name" value="DUF2203"/>
    <property type="match status" value="1"/>
</dbReference>
<dbReference type="InterPro" id="IPR018699">
    <property type="entry name" value="DUF2203"/>
</dbReference>
<evidence type="ECO:0000313" key="1">
    <source>
        <dbReference type="EMBL" id="OGC82417.1"/>
    </source>
</evidence>
<organism evidence="1 2">
    <name type="scientific">Candidatus Abawacabacteria bacterium RBG_16_42_10</name>
    <dbReference type="NCBI Taxonomy" id="1817814"/>
    <lineage>
        <taxon>Bacteria</taxon>
        <taxon>Candidatus Abawacaibacteriota</taxon>
    </lineage>
</organism>
<name>A0A1F4XL57_9BACT</name>
<feature type="non-terminal residue" evidence="1">
    <location>
        <position position="1"/>
    </location>
</feature>
<protein>
    <recommendedName>
        <fullName evidence="3">DUF2203 domain-containing protein</fullName>
    </recommendedName>
</protein>